<dbReference type="PROSITE" id="PS50103">
    <property type="entry name" value="ZF_C3H1"/>
    <property type="match status" value="1"/>
</dbReference>
<dbReference type="InterPro" id="IPR011671">
    <property type="entry name" value="tRNA_uracil_MeTrfase"/>
</dbReference>
<evidence type="ECO:0000256" key="7">
    <source>
        <dbReference type="ARBA" id="ARBA00022694"/>
    </source>
</evidence>
<comment type="catalytic activity">
    <reaction evidence="8 10">
        <text>uridine(44) in tRNA(Ser) + S-adenosyl-L-methionine = 2'-O-methyluridine(44) in tRNA(Ser) + S-adenosyl-L-homocysteine + H(+)</text>
        <dbReference type="Rhea" id="RHEA:43100"/>
        <dbReference type="Rhea" id="RHEA-COMP:10339"/>
        <dbReference type="Rhea" id="RHEA-COMP:10340"/>
        <dbReference type="ChEBI" id="CHEBI:15378"/>
        <dbReference type="ChEBI" id="CHEBI:57856"/>
        <dbReference type="ChEBI" id="CHEBI:59789"/>
        <dbReference type="ChEBI" id="CHEBI:65315"/>
        <dbReference type="ChEBI" id="CHEBI:74478"/>
        <dbReference type="EC" id="2.1.1.211"/>
    </reaction>
</comment>
<feature type="region of interest" description="Disordered" evidence="11">
    <location>
        <begin position="477"/>
        <end position="506"/>
    </location>
</feature>
<dbReference type="Gene3D" id="4.10.1000.10">
    <property type="entry name" value="Zinc finger, CCCH-type"/>
    <property type="match status" value="1"/>
</dbReference>
<feature type="region of interest" description="Disordered" evidence="11">
    <location>
        <begin position="31"/>
        <end position="60"/>
    </location>
</feature>
<dbReference type="EC" id="2.1.1.211" evidence="10"/>
<evidence type="ECO:0000256" key="8">
    <source>
        <dbReference type="ARBA" id="ARBA00047957"/>
    </source>
</evidence>
<evidence type="ECO:0000256" key="1">
    <source>
        <dbReference type="ARBA" id="ARBA00004496"/>
    </source>
</evidence>
<keyword evidence="4 10" id="KW-0489">Methyltransferase</keyword>
<organism evidence="13 14">
    <name type="scientific">Mya arenaria</name>
    <name type="common">Soft-shell clam</name>
    <dbReference type="NCBI Taxonomy" id="6604"/>
    <lineage>
        <taxon>Eukaryota</taxon>
        <taxon>Metazoa</taxon>
        <taxon>Spiralia</taxon>
        <taxon>Lophotrochozoa</taxon>
        <taxon>Mollusca</taxon>
        <taxon>Bivalvia</taxon>
        <taxon>Autobranchia</taxon>
        <taxon>Heteroconchia</taxon>
        <taxon>Euheterodonta</taxon>
        <taxon>Imparidentia</taxon>
        <taxon>Neoheterodontei</taxon>
        <taxon>Myida</taxon>
        <taxon>Myoidea</taxon>
        <taxon>Myidae</taxon>
        <taxon>Mya</taxon>
    </lineage>
</organism>
<dbReference type="PANTHER" id="PTHR21210:SF0">
    <property type="entry name" value="TRNA (URACIL-O(2)-)-METHYLTRANSFERASE-RELATED"/>
    <property type="match status" value="1"/>
</dbReference>
<dbReference type="EMBL" id="CP111015">
    <property type="protein sequence ID" value="WAR01886.1"/>
    <property type="molecule type" value="Genomic_DNA"/>
</dbReference>
<comment type="function">
    <text evidence="10">Adenosyl-L-methionine (AdoMet)-dependent tRNA (uracil-O(2)-)-methyltransferase.</text>
</comment>
<dbReference type="Pfam" id="PF07757">
    <property type="entry name" value="AdoMet_MTase"/>
    <property type="match status" value="1"/>
</dbReference>
<evidence type="ECO:0000256" key="4">
    <source>
        <dbReference type="ARBA" id="ARBA00022603"/>
    </source>
</evidence>
<dbReference type="InterPro" id="IPR000571">
    <property type="entry name" value="Znf_CCCH"/>
</dbReference>
<comment type="similarity">
    <text evidence="2 10">Belongs to the TRM44 family.</text>
</comment>
<keyword evidence="14" id="KW-1185">Reference proteome</keyword>
<evidence type="ECO:0000256" key="3">
    <source>
        <dbReference type="ARBA" id="ARBA00022490"/>
    </source>
</evidence>
<dbReference type="PANTHER" id="PTHR21210">
    <property type="entry name" value="TRNA (URACIL-O(2)-)-METHYLTRANSFERASE-RELATED"/>
    <property type="match status" value="1"/>
</dbReference>
<evidence type="ECO:0000256" key="9">
    <source>
        <dbReference type="PROSITE-ProRule" id="PRU00723"/>
    </source>
</evidence>
<proteinExistence type="inferred from homology"/>
<keyword evidence="7 10" id="KW-0819">tRNA processing</keyword>
<evidence type="ECO:0000256" key="10">
    <source>
        <dbReference type="RuleBase" id="RU368004"/>
    </source>
</evidence>
<evidence type="ECO:0000259" key="12">
    <source>
        <dbReference type="PROSITE" id="PS50103"/>
    </source>
</evidence>
<feature type="compositionally biased region" description="Polar residues" evidence="11">
    <location>
        <begin position="495"/>
        <end position="504"/>
    </location>
</feature>
<reference evidence="13" key="1">
    <citation type="submission" date="2022-11" db="EMBL/GenBank/DDBJ databases">
        <title>Centuries of genome instability and evolution in soft-shell clam transmissible cancer (bioRxiv).</title>
        <authorList>
            <person name="Hart S.F.M."/>
            <person name="Yonemitsu M.A."/>
            <person name="Giersch R.M."/>
            <person name="Beal B.F."/>
            <person name="Arriagada G."/>
            <person name="Davis B.W."/>
            <person name="Ostrander E.A."/>
            <person name="Goff S.P."/>
            <person name="Metzger M.J."/>
        </authorList>
    </citation>
    <scope>NUCLEOTIDE SEQUENCE</scope>
    <source>
        <strain evidence="13">MELC-2E11</strain>
        <tissue evidence="13">Siphon/mantle</tissue>
    </source>
</reference>
<accession>A0ABY7E408</accession>
<feature type="compositionally biased region" description="Polar residues" evidence="11">
    <location>
        <begin position="31"/>
        <end position="43"/>
    </location>
</feature>
<protein>
    <recommendedName>
        <fullName evidence="10">tRNA (uracil-O(2)-)-methyltransferase</fullName>
        <ecNumber evidence="10">2.1.1.211</ecNumber>
    </recommendedName>
</protein>
<evidence type="ECO:0000256" key="6">
    <source>
        <dbReference type="ARBA" id="ARBA00022691"/>
    </source>
</evidence>
<gene>
    <name evidence="13" type="ORF">MAR_008444</name>
</gene>
<evidence type="ECO:0000256" key="2">
    <source>
        <dbReference type="ARBA" id="ARBA00009056"/>
    </source>
</evidence>
<keyword evidence="9" id="KW-0862">Zinc</keyword>
<keyword evidence="3 10" id="KW-0963">Cytoplasm</keyword>
<feature type="zinc finger region" description="C3H1-type" evidence="9">
    <location>
        <begin position="628"/>
        <end position="658"/>
    </location>
</feature>
<keyword evidence="9" id="KW-0479">Metal-binding</keyword>
<evidence type="ECO:0000313" key="13">
    <source>
        <dbReference type="EMBL" id="WAR01886.1"/>
    </source>
</evidence>
<sequence length="669" mass="75676">MATIKSSATGNYFRLNCITKFRASTVSMHSRTGSINHSNQPYSHTAGHSKMTTLPEAKETAEVETCSGTPEGFMGALAIWINKPHVVNRRLCGSRTDHLQSVHKPEFSPEIVADITANLGLQFNVDIAECSKANEGTSNDLVSYLEGSMMEMESNTQEIGEYHGNHINSQEENENMELDSAASDNSSRSGDLLSDVDVSAMIEGCTDDEVITLYTSTTDCSTDSERKLSLTWLRNQLLQKLARWSEQPSLRTHVTSLRLVNVAEYSRLYSELKNRYGLHFAKIWPEKTNPENIYEIRNNGILDKMENNHSQTLLVENGLLCLWNTERQRTGVDRKQSFADLGCGNGLLVHILIVFPDVDWLIGNHSDELTPWIPFMAARSSYTCKYFVLPCCFWDFNSRFSFSRRLGPMREENGKYRQYLDYIREVGETCGFNVDEDTLRIPSTKRICFVGSSRAYEQANEKSVDEMRRLFLLSRQNSQENSNHNGKDSKICDPSSESSKQWINDFSPRSKVETTRNCVTISEQIKSHVVQTVFAALLACEGGLVKLGQDGRQWRVGGRLTVSDVVELFERGLLQELKSECGGLQTLLRNHSHIFQASGGNVCLRDFTLDDPFEGRYNKGRNSDKTAYHKTTLCWFHENHPDGCPKMAERCMYAHGAEELRSKPKKTKS</sequence>
<dbReference type="Proteomes" id="UP001164746">
    <property type="component" value="Chromosome 4"/>
</dbReference>
<keyword evidence="9" id="KW-0863">Zinc-finger</keyword>
<evidence type="ECO:0000256" key="11">
    <source>
        <dbReference type="SAM" id="MobiDB-lite"/>
    </source>
</evidence>
<evidence type="ECO:0000256" key="5">
    <source>
        <dbReference type="ARBA" id="ARBA00022679"/>
    </source>
</evidence>
<name>A0ABY7E408_MYAAR</name>
<keyword evidence="5 10" id="KW-0808">Transferase</keyword>
<feature type="domain" description="C3H1-type" evidence="12">
    <location>
        <begin position="628"/>
        <end position="658"/>
    </location>
</feature>
<comment type="subcellular location">
    <subcellularLocation>
        <location evidence="1 10">Cytoplasm</location>
    </subcellularLocation>
</comment>
<evidence type="ECO:0000313" key="14">
    <source>
        <dbReference type="Proteomes" id="UP001164746"/>
    </source>
</evidence>
<keyword evidence="6 10" id="KW-0949">S-adenosyl-L-methionine</keyword>